<comment type="caution">
    <text evidence="7">The sequence shown here is derived from an EMBL/GenBank/DDBJ whole genome shotgun (WGS) entry which is preliminary data.</text>
</comment>
<sequence length="311" mass="34107">MTGPDPRRGSRTRSQRSDLRERGVIVLLSVLLVVVVAAIGWNLTSSTTGARPTPATQVSTPPAREHSASDSSRAADHEQLDSSVDTGETVTQYQRALEESPLYDHPAPRLTACPEPVVVDTREQYEAAVIAQVTCLHQAWSPVLAELGLSQDRPDVVFFRGSGTDSACGALDAPAFYCSLEGGTLHFGDGHLEMAREWSHSINEMVNHEYGHHLQAVAGMTLARTRLGDTVELERRSELQAICWSAMMTVHNDAVQLDRAARAGWQNRLETMLADERHGTQESLIRWGQRGLDARSIGDCNTWTVSEKEVA</sequence>
<reference evidence="7 8" key="1">
    <citation type="submission" date="2018-11" db="EMBL/GenBank/DDBJ databases">
        <title>Genomes From Bacteria Associated with the Canine Oral Cavity: a Test Case for Automated Genome-Based Taxonomic Assignment.</title>
        <authorList>
            <person name="Coil D.A."/>
            <person name="Jospin G."/>
            <person name="Darling A.E."/>
            <person name="Wallis C."/>
            <person name="Davis I.J."/>
            <person name="Harris S."/>
            <person name="Eisen J.A."/>
            <person name="Holcombe L.J."/>
            <person name="O'Flynn C."/>
        </authorList>
    </citation>
    <scope>NUCLEOTIDE SEQUENCE [LARGE SCALE GENOMIC DNA]</scope>
    <source>
        <strain evidence="7 8">OH887_COT-365</strain>
    </source>
</reference>
<organism evidence="7 8">
    <name type="scientific">Arachnia propionica</name>
    <dbReference type="NCBI Taxonomy" id="1750"/>
    <lineage>
        <taxon>Bacteria</taxon>
        <taxon>Bacillati</taxon>
        <taxon>Actinomycetota</taxon>
        <taxon>Actinomycetes</taxon>
        <taxon>Propionibacteriales</taxon>
        <taxon>Propionibacteriaceae</taxon>
        <taxon>Arachnia</taxon>
    </lineage>
</organism>
<evidence type="ECO:0000256" key="2">
    <source>
        <dbReference type="ARBA" id="ARBA00022692"/>
    </source>
</evidence>
<dbReference type="EMBL" id="RQZG01000004">
    <property type="protein sequence ID" value="RRD06089.1"/>
    <property type="molecule type" value="Genomic_DNA"/>
</dbReference>
<keyword evidence="3 6" id="KW-1133">Transmembrane helix</keyword>
<proteinExistence type="predicted"/>
<evidence type="ECO:0000256" key="3">
    <source>
        <dbReference type="ARBA" id="ARBA00022989"/>
    </source>
</evidence>
<evidence type="ECO:0000313" key="8">
    <source>
        <dbReference type="Proteomes" id="UP000280819"/>
    </source>
</evidence>
<evidence type="ECO:0000256" key="4">
    <source>
        <dbReference type="ARBA" id="ARBA00023136"/>
    </source>
</evidence>
<dbReference type="AlphaFoldDB" id="A0A3P1T9M7"/>
<dbReference type="PANTHER" id="PTHR30168">
    <property type="entry name" value="PUTATIVE MEMBRANE PROTEIN YPFJ"/>
    <property type="match status" value="1"/>
</dbReference>
<evidence type="ECO:0000256" key="5">
    <source>
        <dbReference type="SAM" id="MobiDB-lite"/>
    </source>
</evidence>
<keyword evidence="2 6" id="KW-0812">Transmembrane</keyword>
<evidence type="ECO:0000256" key="1">
    <source>
        <dbReference type="ARBA" id="ARBA00004167"/>
    </source>
</evidence>
<dbReference type="InterPro" id="IPR007343">
    <property type="entry name" value="Uncharacterised_pept_Zn_put"/>
</dbReference>
<feature type="transmembrane region" description="Helical" evidence="6">
    <location>
        <begin position="21"/>
        <end position="43"/>
    </location>
</feature>
<dbReference type="OrthoDB" id="3508456at2"/>
<keyword evidence="4 6" id="KW-0472">Membrane</keyword>
<gene>
    <name evidence="7" type="ORF">EII34_05240</name>
</gene>
<protein>
    <recommendedName>
        <fullName evidence="9">Neutral zinc metallopeptidase</fullName>
    </recommendedName>
</protein>
<dbReference type="RefSeq" id="WP_124843646.1">
    <property type="nucleotide sequence ID" value="NZ_RQZG01000004.1"/>
</dbReference>
<dbReference type="Proteomes" id="UP000280819">
    <property type="component" value="Unassembled WGS sequence"/>
</dbReference>
<dbReference type="Pfam" id="PF04228">
    <property type="entry name" value="Zn_peptidase"/>
    <property type="match status" value="1"/>
</dbReference>
<evidence type="ECO:0000256" key="6">
    <source>
        <dbReference type="SAM" id="Phobius"/>
    </source>
</evidence>
<accession>A0A3P1T9M7</accession>
<feature type="compositionally biased region" description="Basic and acidic residues" evidence="5">
    <location>
        <begin position="63"/>
        <end position="80"/>
    </location>
</feature>
<dbReference type="PANTHER" id="PTHR30168:SF0">
    <property type="entry name" value="INNER MEMBRANE PROTEIN"/>
    <property type="match status" value="1"/>
</dbReference>
<feature type="region of interest" description="Disordered" evidence="5">
    <location>
        <begin position="45"/>
        <end position="87"/>
    </location>
</feature>
<comment type="subcellular location">
    <subcellularLocation>
        <location evidence="1">Membrane</location>
        <topology evidence="1">Single-pass membrane protein</topology>
    </subcellularLocation>
</comment>
<evidence type="ECO:0000313" key="7">
    <source>
        <dbReference type="EMBL" id="RRD06089.1"/>
    </source>
</evidence>
<dbReference type="GO" id="GO:0016020">
    <property type="term" value="C:membrane"/>
    <property type="evidence" value="ECO:0007669"/>
    <property type="project" value="UniProtKB-SubCell"/>
</dbReference>
<feature type="compositionally biased region" description="Polar residues" evidence="5">
    <location>
        <begin position="45"/>
        <end position="60"/>
    </location>
</feature>
<evidence type="ECO:0008006" key="9">
    <source>
        <dbReference type="Google" id="ProtNLM"/>
    </source>
</evidence>
<name>A0A3P1T9M7_9ACTN</name>